<reference evidence="1" key="1">
    <citation type="journal article" date="2021" name="Proc. Natl. Acad. Sci. U.S.A.">
        <title>A Catalog of Tens of Thousands of Viruses from Human Metagenomes Reveals Hidden Associations with Chronic Diseases.</title>
        <authorList>
            <person name="Tisza M.J."/>
            <person name="Buck C.B."/>
        </authorList>
    </citation>
    <scope>NUCLEOTIDE SEQUENCE</scope>
    <source>
        <strain evidence="1">CtJ2i1</strain>
    </source>
</reference>
<organism evidence="1">
    <name type="scientific">Myoviridae sp. ctJ2i1</name>
    <dbReference type="NCBI Taxonomy" id="2825079"/>
    <lineage>
        <taxon>Viruses</taxon>
        <taxon>Duplodnaviria</taxon>
        <taxon>Heunggongvirae</taxon>
        <taxon>Uroviricota</taxon>
        <taxon>Caudoviricetes</taxon>
    </lineage>
</organism>
<proteinExistence type="predicted"/>
<dbReference type="EMBL" id="BK016182">
    <property type="protein sequence ID" value="DAG00633.1"/>
    <property type="molecule type" value="Genomic_DNA"/>
</dbReference>
<evidence type="ECO:0000313" key="1">
    <source>
        <dbReference type="EMBL" id="DAG00633.1"/>
    </source>
</evidence>
<accession>A0A8S5V1P3</accession>
<sequence length="122" mass="14538">MRDAYRIRRVIWPQDLVVSSISGDRIHYPEFYIEHINTGCVLSMKEYQKIRKEQVESEFIDPYPDHDNTYMNEYYKDIRDEIVDKFNDSLDCMTREDIVGKEATPGKKWKVIDGELVAVDNR</sequence>
<protein>
    <submittedName>
        <fullName evidence="1">Uncharacterized protein</fullName>
    </submittedName>
</protein>
<name>A0A8S5V1P3_9CAUD</name>